<dbReference type="RefSeq" id="WP_338687218.1">
    <property type="nucleotide sequence ID" value="NZ_AP024702.1"/>
</dbReference>
<organism evidence="1 2">
    <name type="scientific">Haloferula helveola</name>
    <dbReference type="NCBI Taxonomy" id="490095"/>
    <lineage>
        <taxon>Bacteria</taxon>
        <taxon>Pseudomonadati</taxon>
        <taxon>Verrucomicrobiota</taxon>
        <taxon>Verrucomicrobiia</taxon>
        <taxon>Verrucomicrobiales</taxon>
        <taxon>Verrucomicrobiaceae</taxon>
        <taxon>Haloferula</taxon>
    </lineage>
</organism>
<reference evidence="1 2" key="1">
    <citation type="submission" date="2021-06" db="EMBL/GenBank/DDBJ databases">
        <title>Complete genome of Haloferula helveola possessing various polysaccharide degrading enzymes.</title>
        <authorList>
            <person name="Takami H."/>
            <person name="Huang C."/>
            <person name="Hamasaki K."/>
        </authorList>
    </citation>
    <scope>NUCLEOTIDE SEQUENCE [LARGE SCALE GENOMIC DNA]</scope>
    <source>
        <strain evidence="1 2">CN-1</strain>
    </source>
</reference>
<dbReference type="Proteomes" id="UP001374893">
    <property type="component" value="Chromosome"/>
</dbReference>
<sequence length="140" mass="15769">MERLLVVDGHSAVFAIDELRELHHGPRRHMARLELVRRLRDLGDRSGWKVVVVFDGRRTERNFEGGTEDGILVVYSKGTETADTVVERIAARFAEKGDEVRVASNDRMVLTTALAFGAHGIRIEALEQWMADAQGEWEIG</sequence>
<dbReference type="InterPro" id="IPR010298">
    <property type="entry name" value="YacP-like"/>
</dbReference>
<evidence type="ECO:0000313" key="2">
    <source>
        <dbReference type="Proteomes" id="UP001374893"/>
    </source>
</evidence>
<name>A0ABM7RJE3_9BACT</name>
<accession>A0ABM7RJE3</accession>
<gene>
    <name evidence="1" type="ORF">HAHE_41560</name>
</gene>
<proteinExistence type="predicted"/>
<dbReference type="PANTHER" id="PTHR34547">
    <property type="entry name" value="YACP-LIKE NYN DOMAIN PROTEIN"/>
    <property type="match status" value="1"/>
</dbReference>
<evidence type="ECO:0000313" key="1">
    <source>
        <dbReference type="EMBL" id="BCX50248.1"/>
    </source>
</evidence>
<protein>
    <submittedName>
        <fullName evidence="1">RNA-binding protein</fullName>
    </submittedName>
</protein>
<keyword evidence="2" id="KW-1185">Reference proteome</keyword>
<dbReference type="Pfam" id="PF05991">
    <property type="entry name" value="NYN_YacP"/>
    <property type="match status" value="1"/>
</dbReference>
<dbReference type="PANTHER" id="PTHR34547:SF1">
    <property type="entry name" value="YACP-LIKE NYN DOMAIN PROTEIN"/>
    <property type="match status" value="1"/>
</dbReference>
<dbReference type="EMBL" id="AP024702">
    <property type="protein sequence ID" value="BCX50248.1"/>
    <property type="molecule type" value="Genomic_DNA"/>
</dbReference>